<gene>
    <name evidence="4" type="ORF">GT409_09995</name>
</gene>
<proteinExistence type="predicted"/>
<keyword evidence="2" id="KW-0472">Membrane</keyword>
<dbReference type="PANTHER" id="PTHR10579">
    <property type="entry name" value="CALCIUM-ACTIVATED CHLORIDE CHANNEL REGULATOR"/>
    <property type="match status" value="1"/>
</dbReference>
<evidence type="ECO:0000313" key="5">
    <source>
        <dbReference type="Proteomes" id="UP000464954"/>
    </source>
</evidence>
<dbReference type="PROSITE" id="PS50234">
    <property type="entry name" value="VWFA"/>
    <property type="match status" value="1"/>
</dbReference>
<dbReference type="SUPFAM" id="SSF53300">
    <property type="entry name" value="vWA-like"/>
    <property type="match status" value="1"/>
</dbReference>
<evidence type="ECO:0000256" key="2">
    <source>
        <dbReference type="SAM" id="Phobius"/>
    </source>
</evidence>
<evidence type="ECO:0000259" key="3">
    <source>
        <dbReference type="PROSITE" id="PS50234"/>
    </source>
</evidence>
<dbReference type="InterPro" id="IPR021908">
    <property type="entry name" value="YfbK_C"/>
</dbReference>
<dbReference type="Gene3D" id="3.40.50.410">
    <property type="entry name" value="von Willebrand factor, type A domain"/>
    <property type="match status" value="1"/>
</dbReference>
<dbReference type="Gene3D" id="1.10.10.1320">
    <property type="entry name" value="Anti-sigma factor, zinc-finger domain"/>
    <property type="match status" value="1"/>
</dbReference>
<dbReference type="AlphaFoldDB" id="A0A6P1M7D2"/>
<dbReference type="InterPro" id="IPR022156">
    <property type="entry name" value="Uncharacterised_YfbK_N"/>
</dbReference>
<dbReference type="CDD" id="cd01465">
    <property type="entry name" value="vWA_subgroup"/>
    <property type="match status" value="1"/>
</dbReference>
<reference evidence="4 5" key="1">
    <citation type="submission" date="2020-01" db="EMBL/GenBank/DDBJ databases">
        <title>Ponticoccus aerotolerans gen. nov., sp. nov., an anaerobic bacterium and proposal of Ponticoccusceae fam. nov., Ponticoccusles ord. nov. and Ponticoccuse classis nov. in the phylum Kiritimatiellaeota.</title>
        <authorList>
            <person name="Zhou L.Y."/>
            <person name="Du Z.J."/>
        </authorList>
    </citation>
    <scope>NUCLEOTIDE SEQUENCE [LARGE SCALE GENOMIC DNA]</scope>
    <source>
        <strain evidence="4 5">S-5007</strain>
    </source>
</reference>
<dbReference type="Pfam" id="PF12034">
    <property type="entry name" value="YfbK_C"/>
    <property type="match status" value="1"/>
</dbReference>
<feature type="region of interest" description="Disordered" evidence="1">
    <location>
        <begin position="1"/>
        <end position="23"/>
    </location>
</feature>
<keyword evidence="2" id="KW-1133">Transmembrane helix</keyword>
<feature type="transmembrane region" description="Helical" evidence="2">
    <location>
        <begin position="122"/>
        <end position="148"/>
    </location>
</feature>
<evidence type="ECO:0000256" key="1">
    <source>
        <dbReference type="SAM" id="MobiDB-lite"/>
    </source>
</evidence>
<dbReference type="Pfam" id="PF00092">
    <property type="entry name" value="VWA"/>
    <property type="match status" value="1"/>
</dbReference>
<dbReference type="KEGG" id="taer:GT409_09995"/>
<evidence type="ECO:0000313" key="4">
    <source>
        <dbReference type="EMBL" id="QHI69767.1"/>
    </source>
</evidence>
<keyword evidence="2" id="KW-0812">Transmembrane</keyword>
<dbReference type="PANTHER" id="PTHR10579:SF43">
    <property type="entry name" value="ZINC FINGER (C3HC4-TYPE RING FINGER) FAMILY PROTEIN"/>
    <property type="match status" value="1"/>
</dbReference>
<name>A0A6P1M7D2_9BACT</name>
<dbReference type="InterPro" id="IPR036465">
    <property type="entry name" value="vWFA_dom_sf"/>
</dbReference>
<sequence>MHAAQRKQCGLSAAYGTQNPARTDDQPVRRIFIMKTNEEKWTAYALNELPEDERRAVEAELETNPEARKAVEETRKQSALLTEHYAAEENIGLTDEQREAIYAAARKKRKKEKIVPFPRKPWIPMAIAASISILFVLFSGSLVIFSVVEKREVAFCPPTSTPRPKMSLHKAKLRAPRQELYCTGRTLDSSIVEPAKKQWGPSIEDYTEIKENLFTSVANEPLSTFSIDVDSASYANVRRFLEGGMLPPKDAVRIEEMINYFDYSYEPPHDGTPFATHLELSRCPWDPQHKLVRIGLKGRVMDPANRPPLNLVFLMDVSGSMNSPNKLPLVKQSLDILTRQLDERDRVSIVVYAGASGLVLPPTSGADRNKILDALKRLQAGGGTNGGQGIELAYKTALENFHKEGVNRVILCTDGDFNIGVTQGGDLNRLIEDKAKSGIFLSVLGFGMGNYKDSTLEGLADKGNGNYAYIDTFSEARKVLVDQMSGTLVTIAKDVKIQVEFNPARVAGYRLIGYENRMLAAEDFNDDTKDAGEIGAGHTVTALYEIVPAGQTVNGVPPVDELKYQVTGSLPVDSSDLLTVKLRYKQPDGDTSSKLEFPLKDKDRSFEQADDDFRFATAVAGFGMMLRDSELKDDLTYDQVIEWAQDSLGKDEFGYRREFIDLVRNAKALKQ</sequence>
<dbReference type="InterPro" id="IPR051266">
    <property type="entry name" value="CLCR"/>
</dbReference>
<accession>A0A6P1M7D2</accession>
<protein>
    <submittedName>
        <fullName evidence="4">DUF3520 domain-containing protein</fullName>
    </submittedName>
</protein>
<dbReference type="Proteomes" id="UP000464954">
    <property type="component" value="Chromosome"/>
</dbReference>
<dbReference type="InterPro" id="IPR041916">
    <property type="entry name" value="Anti_sigma_zinc_sf"/>
</dbReference>
<dbReference type="EMBL" id="CP047593">
    <property type="protein sequence ID" value="QHI69767.1"/>
    <property type="molecule type" value="Genomic_DNA"/>
</dbReference>
<feature type="domain" description="VWFA" evidence="3">
    <location>
        <begin position="310"/>
        <end position="484"/>
    </location>
</feature>
<keyword evidence="5" id="KW-1185">Reference proteome</keyword>
<organism evidence="4 5">
    <name type="scientific">Tichowtungia aerotolerans</name>
    <dbReference type="NCBI Taxonomy" id="2697043"/>
    <lineage>
        <taxon>Bacteria</taxon>
        <taxon>Pseudomonadati</taxon>
        <taxon>Kiritimatiellota</taxon>
        <taxon>Tichowtungiia</taxon>
        <taxon>Tichowtungiales</taxon>
        <taxon>Tichowtungiaceae</taxon>
        <taxon>Tichowtungia</taxon>
    </lineage>
</organism>
<dbReference type="InterPro" id="IPR002035">
    <property type="entry name" value="VWF_A"/>
</dbReference>
<dbReference type="Pfam" id="PF12450">
    <property type="entry name" value="vWF_A"/>
    <property type="match status" value="1"/>
</dbReference>
<dbReference type="SMART" id="SM00327">
    <property type="entry name" value="VWA"/>
    <property type="match status" value="1"/>
</dbReference>